<gene>
    <name evidence="2" type="primary">ga24606</name>
    <name evidence="2" type="ORF">PR202_ga24606</name>
</gene>
<evidence type="ECO:0000313" key="3">
    <source>
        <dbReference type="Proteomes" id="UP001054889"/>
    </source>
</evidence>
<name>A0AAV5D9R5_ELECO</name>
<protein>
    <recommendedName>
        <fullName evidence="4">Cycloartenol synthase</fullName>
    </recommendedName>
</protein>
<dbReference type="EMBL" id="BQKI01000013">
    <property type="protein sequence ID" value="GJN06837.1"/>
    <property type="molecule type" value="Genomic_DNA"/>
</dbReference>
<accession>A0AAV5D9R5</accession>
<comment type="similarity">
    <text evidence="1">Belongs to the terpene cyclase/mutase family.</text>
</comment>
<sequence length="133" mass="15130">MWRLKVGKGSGPWLWSTNNFFGRDVWEFDANLGTMEQRAEVEKARRAFTEHRFELTHSADLLMRMQFAESNPVTMDLKATKLGEREDVTEETVLSSLKQSISRVSTLQAHDGHWPGDYGGPMFLMPGLVLAIT</sequence>
<evidence type="ECO:0000256" key="1">
    <source>
        <dbReference type="ARBA" id="ARBA00009755"/>
    </source>
</evidence>
<comment type="caution">
    <text evidence="2">The sequence shown here is derived from an EMBL/GenBank/DDBJ whole genome shotgun (WGS) entry which is preliminary data.</text>
</comment>
<dbReference type="GO" id="GO:0016104">
    <property type="term" value="P:triterpenoid biosynthetic process"/>
    <property type="evidence" value="ECO:0007669"/>
    <property type="project" value="InterPro"/>
</dbReference>
<dbReference type="GO" id="GO:0031559">
    <property type="term" value="F:oxidosqualene cyclase activity"/>
    <property type="evidence" value="ECO:0007669"/>
    <property type="project" value="UniProtKB-ARBA"/>
</dbReference>
<dbReference type="Proteomes" id="UP001054889">
    <property type="component" value="Unassembled WGS sequence"/>
</dbReference>
<proteinExistence type="inferred from homology"/>
<evidence type="ECO:0000313" key="2">
    <source>
        <dbReference type="EMBL" id="GJN06837.1"/>
    </source>
</evidence>
<dbReference type="GO" id="GO:0005811">
    <property type="term" value="C:lipid droplet"/>
    <property type="evidence" value="ECO:0007669"/>
    <property type="project" value="InterPro"/>
</dbReference>
<dbReference type="PANTHER" id="PTHR11764">
    <property type="entry name" value="TERPENE CYCLASE/MUTASE FAMILY MEMBER"/>
    <property type="match status" value="1"/>
</dbReference>
<reference evidence="2" key="1">
    <citation type="journal article" date="2018" name="DNA Res.">
        <title>Multiple hybrid de novo genome assembly of finger millet, an orphan allotetraploid crop.</title>
        <authorList>
            <person name="Hatakeyama M."/>
            <person name="Aluri S."/>
            <person name="Balachadran M.T."/>
            <person name="Sivarajan S.R."/>
            <person name="Patrignani A."/>
            <person name="Gruter S."/>
            <person name="Poveda L."/>
            <person name="Shimizu-Inatsugi R."/>
            <person name="Baeten J."/>
            <person name="Francoijs K.J."/>
            <person name="Nataraja K.N."/>
            <person name="Reddy Y.A.N."/>
            <person name="Phadnis S."/>
            <person name="Ravikumar R.L."/>
            <person name="Schlapbach R."/>
            <person name="Sreeman S.M."/>
            <person name="Shimizu K.K."/>
        </authorList>
    </citation>
    <scope>NUCLEOTIDE SEQUENCE</scope>
</reference>
<reference evidence="2" key="2">
    <citation type="submission" date="2021-12" db="EMBL/GenBank/DDBJ databases">
        <title>Resequencing data analysis of finger millet.</title>
        <authorList>
            <person name="Hatakeyama M."/>
            <person name="Aluri S."/>
            <person name="Balachadran M.T."/>
            <person name="Sivarajan S.R."/>
            <person name="Poveda L."/>
            <person name="Shimizu-Inatsugi R."/>
            <person name="Schlapbach R."/>
            <person name="Sreeman S.M."/>
            <person name="Shimizu K.K."/>
        </authorList>
    </citation>
    <scope>NUCLEOTIDE SEQUENCE</scope>
</reference>
<keyword evidence="3" id="KW-1185">Reference proteome</keyword>
<dbReference type="InterPro" id="IPR018333">
    <property type="entry name" value="Squalene_cyclase"/>
</dbReference>
<evidence type="ECO:0008006" key="4">
    <source>
        <dbReference type="Google" id="ProtNLM"/>
    </source>
</evidence>
<dbReference type="PANTHER" id="PTHR11764:SF20">
    <property type="entry name" value="LANOSTEROL SYNTHASE"/>
    <property type="match status" value="1"/>
</dbReference>
<organism evidence="2 3">
    <name type="scientific">Eleusine coracana subsp. coracana</name>
    <dbReference type="NCBI Taxonomy" id="191504"/>
    <lineage>
        <taxon>Eukaryota</taxon>
        <taxon>Viridiplantae</taxon>
        <taxon>Streptophyta</taxon>
        <taxon>Embryophyta</taxon>
        <taxon>Tracheophyta</taxon>
        <taxon>Spermatophyta</taxon>
        <taxon>Magnoliopsida</taxon>
        <taxon>Liliopsida</taxon>
        <taxon>Poales</taxon>
        <taxon>Poaceae</taxon>
        <taxon>PACMAD clade</taxon>
        <taxon>Chloridoideae</taxon>
        <taxon>Cynodonteae</taxon>
        <taxon>Eleusininae</taxon>
        <taxon>Eleusine</taxon>
    </lineage>
</organism>
<dbReference type="InterPro" id="IPR008930">
    <property type="entry name" value="Terpenoid_cyclase/PrenylTrfase"/>
</dbReference>
<dbReference type="AlphaFoldDB" id="A0AAV5D9R5"/>
<dbReference type="SUPFAM" id="SSF48239">
    <property type="entry name" value="Terpenoid cyclases/Protein prenyltransferases"/>
    <property type="match status" value="1"/>
</dbReference>